<evidence type="ECO:0000256" key="2">
    <source>
        <dbReference type="SAM" id="SignalP"/>
    </source>
</evidence>
<feature type="transmembrane region" description="Helical" evidence="1">
    <location>
        <begin position="283"/>
        <end position="302"/>
    </location>
</feature>
<reference evidence="3 4" key="1">
    <citation type="submission" date="2016-03" db="EMBL/GenBank/DDBJ databases">
        <authorList>
            <person name="Ploux O."/>
        </authorList>
    </citation>
    <scope>NUCLEOTIDE SEQUENCE [LARGE SCALE GENOMIC DNA]</scope>
    <source>
        <strain evidence="3 4">UAMH 11012</strain>
    </source>
</reference>
<dbReference type="PANTHER" id="PTHR35043">
    <property type="entry name" value="TRANSCRIPTION FACTOR DOMAIN-CONTAINING PROTEIN"/>
    <property type="match status" value="1"/>
</dbReference>
<keyword evidence="1" id="KW-0812">Transmembrane</keyword>
<feature type="signal peptide" evidence="2">
    <location>
        <begin position="1"/>
        <end position="16"/>
    </location>
</feature>
<keyword evidence="2" id="KW-0732">Signal</keyword>
<keyword evidence="4" id="KW-1185">Reference proteome</keyword>
<evidence type="ECO:0000256" key="1">
    <source>
        <dbReference type="SAM" id="Phobius"/>
    </source>
</evidence>
<evidence type="ECO:0000313" key="3">
    <source>
        <dbReference type="EMBL" id="CZR56192.1"/>
    </source>
</evidence>
<name>A0A1L7WTV1_9HELO</name>
<keyword evidence="1" id="KW-0472">Membrane</keyword>
<dbReference type="STRING" id="576137.A0A1L7WTV1"/>
<feature type="transmembrane region" description="Helical" evidence="1">
    <location>
        <begin position="309"/>
        <end position="329"/>
    </location>
</feature>
<sequence length="392" mass="45038">MFFQIWLAFFVALAQGYTTFTTTCKTPEATILNVREQRDGRDPGWFGNIKWGWKDFWPSLQWMVITIFAPEVLLEKNIADLKDARIDHREIKQYAIEDGVPWTLTHSMFANMGGFVIRGFTDRYLMEEEEEISRRSEAESEDLESASAEKQGILQRLPFVTMEEIKDKNKTDGFSRAVAMFQILWMAVQTIARKTRGIPISQLEVAVLAFAVYAIIIYGFNTDKPKGVGMPTTLLRYKSLIAFFKRILFGKSWERRLDHPVPNSYSRGSAGDTRDFTGNFEGIVFGGLVFGAIHVAAWNFTFPTKTEQILWRVASLWCTVSALAFWFIYNLPFFSWRLWKLVRAVSMPSIVLIIVLYILARLFLIVEIFRTLCFLSPKAYVTTWASSVVHAG</sequence>
<feature type="transmembrane region" description="Helical" evidence="1">
    <location>
        <begin position="203"/>
        <end position="220"/>
    </location>
</feature>
<dbReference type="PANTHER" id="PTHR35043:SF7">
    <property type="entry name" value="TRANSCRIPTION FACTOR DOMAIN-CONTAINING PROTEIN"/>
    <property type="match status" value="1"/>
</dbReference>
<dbReference type="OrthoDB" id="3061561at2759"/>
<dbReference type="EMBL" id="FJOG01000007">
    <property type="protein sequence ID" value="CZR56192.1"/>
    <property type="molecule type" value="Genomic_DNA"/>
</dbReference>
<dbReference type="Proteomes" id="UP000184330">
    <property type="component" value="Unassembled WGS sequence"/>
</dbReference>
<evidence type="ECO:0000313" key="4">
    <source>
        <dbReference type="Proteomes" id="UP000184330"/>
    </source>
</evidence>
<accession>A0A1L7WTV1</accession>
<protein>
    <submittedName>
        <fullName evidence="3">Uncharacterized protein</fullName>
    </submittedName>
</protein>
<proteinExistence type="predicted"/>
<feature type="chain" id="PRO_5009875188" evidence="2">
    <location>
        <begin position="17"/>
        <end position="392"/>
    </location>
</feature>
<organism evidence="3 4">
    <name type="scientific">Phialocephala subalpina</name>
    <dbReference type="NCBI Taxonomy" id="576137"/>
    <lineage>
        <taxon>Eukaryota</taxon>
        <taxon>Fungi</taxon>
        <taxon>Dikarya</taxon>
        <taxon>Ascomycota</taxon>
        <taxon>Pezizomycotina</taxon>
        <taxon>Leotiomycetes</taxon>
        <taxon>Helotiales</taxon>
        <taxon>Mollisiaceae</taxon>
        <taxon>Phialocephala</taxon>
        <taxon>Phialocephala fortinii species complex</taxon>
    </lineage>
</organism>
<keyword evidence="1" id="KW-1133">Transmembrane helix</keyword>
<dbReference type="AlphaFoldDB" id="A0A1L7WTV1"/>
<gene>
    <name evidence="3" type="ORF">PAC_06080</name>
</gene>
<feature type="transmembrane region" description="Helical" evidence="1">
    <location>
        <begin position="349"/>
        <end position="369"/>
    </location>
</feature>